<protein>
    <recommendedName>
        <fullName evidence="3">3-hydroxyisobutyrate dehydrogenase</fullName>
        <ecNumber evidence="3">1.1.1.31</ecNumber>
    </recommendedName>
</protein>
<accession>A0A8J9X934</accession>
<keyword evidence="4" id="KW-0101">Branched-chain amino acid catabolism</keyword>
<comment type="similarity">
    <text evidence="2">Belongs to the HIBADH-related family. 3-hydroxyisobutyrate dehydrogenase subfamily.</text>
</comment>
<evidence type="ECO:0000256" key="3">
    <source>
        <dbReference type="ARBA" id="ARBA00012991"/>
    </source>
</evidence>
<keyword evidence="6" id="KW-0520">NAD</keyword>
<dbReference type="PANTHER" id="PTHR22981">
    <property type="entry name" value="3-HYDROXYISOBUTYRATE DEHYDROGENASE-RELATED"/>
    <property type="match status" value="1"/>
</dbReference>
<dbReference type="PANTHER" id="PTHR22981:SF7">
    <property type="entry name" value="3-HYDROXYISOBUTYRATE DEHYDROGENASE, MITOCHONDRIAL"/>
    <property type="match status" value="1"/>
</dbReference>
<dbReference type="InterPro" id="IPR029154">
    <property type="entry name" value="HIBADH-like_NADP-bd"/>
</dbReference>
<dbReference type="Pfam" id="PF14833">
    <property type="entry name" value="NAD_binding_11"/>
    <property type="match status" value="1"/>
</dbReference>
<dbReference type="InterPro" id="IPR008927">
    <property type="entry name" value="6-PGluconate_DH-like_C_sf"/>
</dbReference>
<dbReference type="Gene3D" id="3.40.50.720">
    <property type="entry name" value="NAD(P)-binding Rossmann-like Domain"/>
    <property type="match status" value="1"/>
</dbReference>
<organism evidence="11">
    <name type="scientific">Phaeodactylum tricornutum</name>
    <name type="common">Diatom</name>
    <dbReference type="NCBI Taxonomy" id="2850"/>
    <lineage>
        <taxon>Eukaryota</taxon>
        <taxon>Sar</taxon>
        <taxon>Stramenopiles</taxon>
        <taxon>Ochrophyta</taxon>
        <taxon>Bacillariophyta</taxon>
        <taxon>Bacillariophyceae</taxon>
        <taxon>Bacillariophycidae</taxon>
        <taxon>Naviculales</taxon>
        <taxon>Phaeodactylaceae</taxon>
        <taxon>Phaeodactylum</taxon>
    </lineage>
</organism>
<dbReference type="InterPro" id="IPR036291">
    <property type="entry name" value="NAD(P)-bd_dom_sf"/>
</dbReference>
<evidence type="ECO:0000256" key="6">
    <source>
        <dbReference type="ARBA" id="ARBA00023027"/>
    </source>
</evidence>
<evidence type="ECO:0000259" key="9">
    <source>
        <dbReference type="Pfam" id="PF03446"/>
    </source>
</evidence>
<sequence>MGLTAISVRRLSAFARFHGRRLALQYTCIRYYEDEAYTNAVVGFIGLGNMGLPMARNLAKKNKILAFDTNPDARHAASISIMEVSDTISHLKDCSMIFTMLPGCQVVDQVMSDLHNVVDHQNTIIVDCSTVSPTTSRRWHDAWKVNGCAMLDAPVSGGTKGAMEGTLTFMVGYDDKMRFEQAKPFLYCMGDRIIPCGGPGTGAATKLCNNVALAAQMVGICEAMNLGESLGVDPVLLAEVMNTSTASCWSSKVNNPHPSVARASGSPASQDYVGGFSARLMLKDLGLAAQAAEDNGVALPLVATSRELYKLAGLRGMADRDFGIMLQLLRGK</sequence>
<dbReference type="GO" id="GO:0008442">
    <property type="term" value="F:3-hydroxyisobutyrate dehydrogenase activity"/>
    <property type="evidence" value="ECO:0007669"/>
    <property type="project" value="UniProtKB-EC"/>
</dbReference>
<evidence type="ECO:0000256" key="7">
    <source>
        <dbReference type="ARBA" id="ARBA00049197"/>
    </source>
</evidence>
<comment type="catalytic activity">
    <reaction evidence="7">
        <text>3-hydroxy-2-methylpropanoate + NAD(+) = 2-methyl-3-oxopropanoate + NADH + H(+)</text>
        <dbReference type="Rhea" id="RHEA:17681"/>
        <dbReference type="ChEBI" id="CHEBI:11805"/>
        <dbReference type="ChEBI" id="CHEBI:15378"/>
        <dbReference type="ChEBI" id="CHEBI:57540"/>
        <dbReference type="ChEBI" id="CHEBI:57700"/>
        <dbReference type="ChEBI" id="CHEBI:57945"/>
        <dbReference type="EC" id="1.1.1.31"/>
    </reaction>
</comment>
<dbReference type="SUPFAM" id="SSF48179">
    <property type="entry name" value="6-phosphogluconate dehydrogenase C-terminal domain-like"/>
    <property type="match status" value="1"/>
</dbReference>
<dbReference type="PROSITE" id="PS00895">
    <property type="entry name" value="3_HYDROXYISOBUT_DH"/>
    <property type="match status" value="1"/>
</dbReference>
<feature type="domain" description="6-phosphogluconate dehydrogenase NADP-binding" evidence="9">
    <location>
        <begin position="42"/>
        <end position="196"/>
    </location>
</feature>
<comment type="pathway">
    <text evidence="1">Amino-acid degradation; L-valine degradation.</text>
</comment>
<gene>
    <name evidence="11" type="ORF">PTTT1_LOCUS55127</name>
</gene>
<dbReference type="EMBL" id="OU594950">
    <property type="protein sequence ID" value="CAG9294575.1"/>
    <property type="molecule type" value="Genomic_DNA"/>
</dbReference>
<dbReference type="InterPro" id="IPR015815">
    <property type="entry name" value="HIBADH-related"/>
</dbReference>
<reference evidence="11" key="1">
    <citation type="submission" date="2022-02" db="EMBL/GenBank/DDBJ databases">
        <authorList>
            <person name="Giguere J D."/>
        </authorList>
    </citation>
    <scope>NUCLEOTIDE SEQUENCE</scope>
    <source>
        <strain evidence="11">CCAP 1055/1</strain>
    </source>
</reference>
<proteinExistence type="inferred from homology"/>
<dbReference type="FunFam" id="1.10.1040.10:FF:000006">
    <property type="entry name" value="3-hydroxyisobutyrate dehydrogenase"/>
    <property type="match status" value="1"/>
</dbReference>
<dbReference type="InterPro" id="IPR013328">
    <property type="entry name" value="6PGD_dom2"/>
</dbReference>
<dbReference type="PIRSF" id="PIRSF000103">
    <property type="entry name" value="HIBADH"/>
    <property type="match status" value="1"/>
</dbReference>
<dbReference type="GO" id="GO:0051287">
    <property type="term" value="F:NAD binding"/>
    <property type="evidence" value="ECO:0007669"/>
    <property type="project" value="InterPro"/>
</dbReference>
<dbReference type="InterPro" id="IPR006115">
    <property type="entry name" value="6PGDH_NADP-bd"/>
</dbReference>
<feature type="active site" evidence="8">
    <location>
        <position position="206"/>
    </location>
</feature>
<evidence type="ECO:0000256" key="1">
    <source>
        <dbReference type="ARBA" id="ARBA00005109"/>
    </source>
</evidence>
<dbReference type="Proteomes" id="UP000836788">
    <property type="component" value="Chromosome 9"/>
</dbReference>
<dbReference type="InterPro" id="IPR002204">
    <property type="entry name" value="3-OH-isobutyrate_DH-rel_CS"/>
</dbReference>
<evidence type="ECO:0000256" key="2">
    <source>
        <dbReference type="ARBA" id="ARBA00006013"/>
    </source>
</evidence>
<dbReference type="Pfam" id="PF03446">
    <property type="entry name" value="NAD_binding_2"/>
    <property type="match status" value="1"/>
</dbReference>
<dbReference type="AlphaFoldDB" id="A0A8J9X934"/>
<evidence type="ECO:0000259" key="10">
    <source>
        <dbReference type="Pfam" id="PF14833"/>
    </source>
</evidence>
<evidence type="ECO:0000256" key="4">
    <source>
        <dbReference type="ARBA" id="ARBA00022456"/>
    </source>
</evidence>
<evidence type="ECO:0000313" key="11">
    <source>
        <dbReference type="EMBL" id="CAG9294575.1"/>
    </source>
</evidence>
<name>A0A8J9X934_PHATR</name>
<dbReference type="Gene3D" id="1.10.1040.10">
    <property type="entry name" value="N-(1-d-carboxylethyl)-l-norvaline Dehydrogenase, domain 2"/>
    <property type="match status" value="1"/>
</dbReference>
<evidence type="ECO:0000256" key="8">
    <source>
        <dbReference type="PIRSR" id="PIRSR000103-1"/>
    </source>
</evidence>
<dbReference type="GO" id="GO:0006574">
    <property type="term" value="P:L-valine catabolic process"/>
    <property type="evidence" value="ECO:0007669"/>
    <property type="project" value="TreeGrafter"/>
</dbReference>
<dbReference type="GO" id="GO:0050661">
    <property type="term" value="F:NADP binding"/>
    <property type="evidence" value="ECO:0007669"/>
    <property type="project" value="InterPro"/>
</dbReference>
<feature type="domain" description="3-hydroxyisobutyrate dehydrogenase-like NAD-binding" evidence="10">
    <location>
        <begin position="200"/>
        <end position="329"/>
    </location>
</feature>
<dbReference type="OMA" id="MGKKVWH"/>
<dbReference type="EC" id="1.1.1.31" evidence="3"/>
<evidence type="ECO:0000256" key="5">
    <source>
        <dbReference type="ARBA" id="ARBA00023002"/>
    </source>
</evidence>
<keyword evidence="5" id="KW-0560">Oxidoreductase</keyword>
<dbReference type="SUPFAM" id="SSF51735">
    <property type="entry name" value="NAD(P)-binding Rossmann-fold domains"/>
    <property type="match status" value="1"/>
</dbReference>